<sequence length="474" mass="54503">MMQEKRPLVEALEQFHKKKSISFHVPGHKHGLLSNLPQLISNSMQYDLTELDGLDDYHHPKEAIKEAEELLTRLYNTDDSFFLVNGTTIGNIAMIYATCQYGEQIIVQRNAHKSIFHAIELVGAEPIYVSPIWDEHSKTASYVPLEVIEEAIQQYPFAKAVVLTYPNYYGVCSRDLEEIINLCHSLEMPVLVDEAHGAHFQSHKEFPKSALLYGADVVVQSAHKTLPSLTMGSYIHIRSHLIESKRVNKYLRMLQSSSPSYLILASLDDARSYVERYSPMDYKQLLDRREVFIDALETIPLIEVVQVDDPLKLLIRVEKYSGFQVQQAFEKQNIYVELADIYQVLLILPLLKVEHEFPFAEIRKRMKYAVEDLKKETPEYTSSTLYMQQKNISTLQMHLELVNEKQGEWIPYARSIGRIAKGMIVPYPPGIPLLLPGEKITVPILTELEVWIEKGASFQGEHQLEEKLIYVVEE</sequence>
<keyword evidence="5" id="KW-0456">Lyase</keyword>
<dbReference type="InterPro" id="IPR008286">
    <property type="entry name" value="Prn/Lys/Arg_de-COase_C"/>
</dbReference>
<dbReference type="EMBL" id="FOXU01000013">
    <property type="protein sequence ID" value="SFQ77931.1"/>
    <property type="molecule type" value="Genomic_DNA"/>
</dbReference>
<evidence type="ECO:0000256" key="5">
    <source>
        <dbReference type="ARBA" id="ARBA00023239"/>
    </source>
</evidence>
<accession>A0A1I6BAG9</accession>
<dbReference type="Pfam" id="PF01276">
    <property type="entry name" value="OKR_DC_1"/>
    <property type="match status" value="1"/>
</dbReference>
<evidence type="ECO:0000256" key="3">
    <source>
        <dbReference type="ARBA" id="ARBA00022793"/>
    </source>
</evidence>
<dbReference type="Pfam" id="PF03711">
    <property type="entry name" value="OKR_DC_1_C"/>
    <property type="match status" value="1"/>
</dbReference>
<keyword evidence="9" id="KW-1185">Reference proteome</keyword>
<dbReference type="PANTHER" id="PTHR43277">
    <property type="entry name" value="ARGININE DECARBOXYLASE"/>
    <property type="match status" value="1"/>
</dbReference>
<dbReference type="SUPFAM" id="SSF55904">
    <property type="entry name" value="Ornithine decarboxylase C-terminal domain"/>
    <property type="match status" value="1"/>
</dbReference>
<evidence type="ECO:0000313" key="8">
    <source>
        <dbReference type="EMBL" id="SFQ77931.1"/>
    </source>
</evidence>
<evidence type="ECO:0000256" key="1">
    <source>
        <dbReference type="ARBA" id="ARBA00001933"/>
    </source>
</evidence>
<dbReference type="InterPro" id="IPR000310">
    <property type="entry name" value="Orn/Lys/Arg_deCO2ase_major_dom"/>
</dbReference>
<evidence type="ECO:0000256" key="4">
    <source>
        <dbReference type="ARBA" id="ARBA00022898"/>
    </source>
</evidence>
<evidence type="ECO:0000259" key="6">
    <source>
        <dbReference type="Pfam" id="PF01276"/>
    </source>
</evidence>
<comment type="cofactor">
    <cofactor evidence="1">
        <name>pyridoxal 5'-phosphate</name>
        <dbReference type="ChEBI" id="CHEBI:597326"/>
    </cofactor>
</comment>
<name>A0A1I6BAG9_9BACI</name>
<dbReference type="Proteomes" id="UP000198734">
    <property type="component" value="Unassembled WGS sequence"/>
</dbReference>
<reference evidence="9" key="1">
    <citation type="submission" date="2016-10" db="EMBL/GenBank/DDBJ databases">
        <authorList>
            <person name="Varghese N."/>
            <person name="Submissions S."/>
        </authorList>
    </citation>
    <scope>NUCLEOTIDE SEQUENCE [LARGE SCALE GENOMIC DNA]</scope>
    <source>
        <strain evidence="9">DSM 11706</strain>
    </source>
</reference>
<dbReference type="Gene3D" id="3.40.640.10">
    <property type="entry name" value="Type I PLP-dependent aspartate aminotransferase-like (Major domain)"/>
    <property type="match status" value="1"/>
</dbReference>
<evidence type="ECO:0000256" key="2">
    <source>
        <dbReference type="ARBA" id="ARBA00010671"/>
    </source>
</evidence>
<dbReference type="InterPro" id="IPR015421">
    <property type="entry name" value="PyrdxlP-dep_Trfase_major"/>
</dbReference>
<dbReference type="STRING" id="126156.SAMN05421670_0294"/>
<evidence type="ECO:0000313" key="9">
    <source>
        <dbReference type="Proteomes" id="UP000198734"/>
    </source>
</evidence>
<dbReference type="PANTHER" id="PTHR43277:SF3">
    <property type="entry name" value="DECARBOXYLASE, PUTATIVE-RELATED"/>
    <property type="match status" value="1"/>
</dbReference>
<evidence type="ECO:0000259" key="7">
    <source>
        <dbReference type="Pfam" id="PF03711"/>
    </source>
</evidence>
<proteinExistence type="inferred from homology"/>
<gene>
    <name evidence="8" type="ORF">SAMN05421670_0294</name>
</gene>
<feature type="domain" description="Orn/Lys/Arg decarboxylases family 1 pyridoxal-P attachment site" evidence="6">
    <location>
        <begin position="7"/>
        <end position="277"/>
    </location>
</feature>
<dbReference type="InterPro" id="IPR015424">
    <property type="entry name" value="PyrdxlP-dep_Trfase"/>
</dbReference>
<comment type="similarity">
    <text evidence="2">Belongs to the Orn/Lys/Arg decarboxylase class-I family.</text>
</comment>
<protein>
    <submittedName>
        <fullName evidence="8">Arginine/lysine/ornithine decarboxylase</fullName>
    </submittedName>
</protein>
<keyword evidence="4" id="KW-0663">Pyridoxal phosphate</keyword>
<dbReference type="Gene3D" id="3.90.105.10">
    <property type="entry name" value="Molybdopterin biosynthesis moea protein, domain 2"/>
    <property type="match status" value="1"/>
</dbReference>
<dbReference type="InterPro" id="IPR052357">
    <property type="entry name" value="Orn_Lys_Arg_decarboxylase-I"/>
</dbReference>
<dbReference type="InterPro" id="IPR036633">
    <property type="entry name" value="Prn/Lys/Arg_de-COase_C_sf"/>
</dbReference>
<dbReference type="GO" id="GO:0016831">
    <property type="term" value="F:carboxy-lyase activity"/>
    <property type="evidence" value="ECO:0007669"/>
    <property type="project" value="UniProtKB-KW"/>
</dbReference>
<dbReference type="SUPFAM" id="SSF53383">
    <property type="entry name" value="PLP-dependent transferases"/>
    <property type="match status" value="1"/>
</dbReference>
<keyword evidence="3" id="KW-0210">Decarboxylase</keyword>
<feature type="domain" description="Orn/Lys/Arg decarboxylase C-terminal" evidence="7">
    <location>
        <begin position="387"/>
        <end position="449"/>
    </location>
</feature>
<organism evidence="8 9">
    <name type="scientific">Psychrobacillus psychrotolerans</name>
    <dbReference type="NCBI Taxonomy" id="126156"/>
    <lineage>
        <taxon>Bacteria</taxon>
        <taxon>Bacillati</taxon>
        <taxon>Bacillota</taxon>
        <taxon>Bacilli</taxon>
        <taxon>Bacillales</taxon>
        <taxon>Bacillaceae</taxon>
        <taxon>Psychrobacillus</taxon>
    </lineage>
</organism>
<dbReference type="AlphaFoldDB" id="A0A1I6BAG9"/>